<evidence type="ECO:0000313" key="1">
    <source>
        <dbReference type="EMBL" id="MEV4926475.1"/>
    </source>
</evidence>
<name>A0ABV3J1Z8_9ACTN</name>
<accession>A0ABV3J1Z8</accession>
<gene>
    <name evidence="1" type="ORF">AB0L03_27210</name>
</gene>
<proteinExistence type="predicted"/>
<comment type="caution">
    <text evidence="1">The sequence shown here is derived from an EMBL/GenBank/DDBJ whole genome shotgun (WGS) entry which is preliminary data.</text>
</comment>
<keyword evidence="2" id="KW-1185">Reference proteome</keyword>
<sequence length="128" mass="13752">MGERKALSELCRLLPGLLAHWSGHRLDLLEEGVEELRAGTVSAVEVCARIGLPLRPFIPGDAPPAPDVYGPLPGLEAPRIPAGTYVCPRRQCSRSEGRDADGRVPACVLFEEPLRLRTGITRIFGSGG</sequence>
<evidence type="ECO:0000313" key="2">
    <source>
        <dbReference type="Proteomes" id="UP001552479"/>
    </source>
</evidence>
<dbReference type="Proteomes" id="UP001552479">
    <property type="component" value="Unassembled WGS sequence"/>
</dbReference>
<reference evidence="1 2" key="1">
    <citation type="submission" date="2024-06" db="EMBL/GenBank/DDBJ databases">
        <title>The Natural Products Discovery Center: Release of the First 8490 Sequenced Strains for Exploring Actinobacteria Biosynthetic Diversity.</title>
        <authorList>
            <person name="Kalkreuter E."/>
            <person name="Kautsar S.A."/>
            <person name="Yang D."/>
            <person name="Bader C.D."/>
            <person name="Teijaro C.N."/>
            <person name="Fluegel L."/>
            <person name="Davis C.M."/>
            <person name="Simpson J.R."/>
            <person name="Lauterbach L."/>
            <person name="Steele A.D."/>
            <person name="Gui C."/>
            <person name="Meng S."/>
            <person name="Li G."/>
            <person name="Viehrig K."/>
            <person name="Ye F."/>
            <person name="Su P."/>
            <person name="Kiefer A.F."/>
            <person name="Nichols A."/>
            <person name="Cepeda A.J."/>
            <person name="Yan W."/>
            <person name="Fan B."/>
            <person name="Jiang Y."/>
            <person name="Adhikari A."/>
            <person name="Zheng C.-J."/>
            <person name="Schuster L."/>
            <person name="Cowan T.M."/>
            <person name="Smanski M.J."/>
            <person name="Chevrette M.G."/>
            <person name="De Carvalho L.P.S."/>
            <person name="Shen B."/>
        </authorList>
    </citation>
    <scope>NUCLEOTIDE SEQUENCE [LARGE SCALE GENOMIC DNA]</scope>
    <source>
        <strain evidence="1 2">NPDC053791</strain>
    </source>
</reference>
<protein>
    <submittedName>
        <fullName evidence="1">Uncharacterized protein</fullName>
    </submittedName>
</protein>
<dbReference type="EMBL" id="JBFASG010000034">
    <property type="protein sequence ID" value="MEV4926475.1"/>
    <property type="molecule type" value="Genomic_DNA"/>
</dbReference>
<dbReference type="RefSeq" id="WP_366089868.1">
    <property type="nucleotide sequence ID" value="NZ_JBFASG010000034.1"/>
</dbReference>
<organism evidence="1 2">
    <name type="scientific">Streptomyces roseoverticillatus</name>
    <dbReference type="NCBI Taxonomy" id="66429"/>
    <lineage>
        <taxon>Bacteria</taxon>
        <taxon>Bacillati</taxon>
        <taxon>Actinomycetota</taxon>
        <taxon>Actinomycetes</taxon>
        <taxon>Kitasatosporales</taxon>
        <taxon>Streptomycetaceae</taxon>
        <taxon>Streptomyces</taxon>
    </lineage>
</organism>